<evidence type="ECO:0000256" key="5">
    <source>
        <dbReference type="PIRSR" id="PIRSR000350-3"/>
    </source>
</evidence>
<dbReference type="InterPro" id="IPR023753">
    <property type="entry name" value="FAD/NAD-binding_dom"/>
</dbReference>
<feature type="active site" description="Proton acceptor" evidence="4">
    <location>
        <position position="440"/>
    </location>
</feature>
<keyword evidence="3 5" id="KW-0274">FAD</keyword>
<sequence length="458" mass="49243">MSTSYDAIVIGAGQAGPSLTVRLAKAGMRVALIERKYLGGTCVNTGCKPTKTMVASAYAARMAQRAAEYGVVIGSQVGVDLARVMARKDKVVLDSRQSLRSWLRGTAGVTLMEGHARFRSASEVEVDGEVLTADKIFLNVGGRALVPDLPGIRDISCLTNSSILELDTLPEHLVVVGGSYIGLEFGQMFRRFGSRVTIIEKGSRLVHREDEDVSQAILDILSREGIGFRLNAECLSFKPHGRGVAVAVDCKQGEPEVAGSHVLLAIGRRPNTDDLGLDAGVALDESGFVQVDDQLRTSVPNIWALGECNGRGAFTHTAYNDYEIVAANILDNDPRRVTDRFPCYALFTDPPLGRVGMTETEARESGGRCLIGRMEMARVGRAVERGETDGFMKVIVDADSRQFLGASILGASGDEVVHGILDLMYARASVDTLVRSVPIHPTVSELLPTLCGNLQPLK</sequence>
<dbReference type="InterPro" id="IPR001100">
    <property type="entry name" value="Pyr_nuc-diS_OxRdtase"/>
</dbReference>
<dbReference type="InterPro" id="IPR004099">
    <property type="entry name" value="Pyr_nucl-diS_OxRdtase_dimer"/>
</dbReference>
<evidence type="ECO:0000256" key="2">
    <source>
        <dbReference type="ARBA" id="ARBA00022630"/>
    </source>
</evidence>
<organism evidence="9 10">
    <name type="scientific">Pseudaminobacter soli</name>
    <name type="common">ex Zhang et al. 2022</name>
    <dbReference type="NCBI Taxonomy" id="2831468"/>
    <lineage>
        <taxon>Bacteria</taxon>
        <taxon>Pseudomonadati</taxon>
        <taxon>Pseudomonadota</taxon>
        <taxon>Alphaproteobacteria</taxon>
        <taxon>Hyphomicrobiales</taxon>
        <taxon>Phyllobacteriaceae</taxon>
        <taxon>Pseudaminobacter</taxon>
    </lineage>
</organism>
<dbReference type="SUPFAM" id="SSF51905">
    <property type="entry name" value="FAD/NAD(P)-binding domain"/>
    <property type="match status" value="1"/>
</dbReference>
<keyword evidence="10" id="KW-1185">Reference proteome</keyword>
<dbReference type="GO" id="GO:0050660">
    <property type="term" value="F:flavin adenine dinucleotide binding"/>
    <property type="evidence" value="ECO:0007669"/>
    <property type="project" value="TreeGrafter"/>
</dbReference>
<feature type="domain" description="FAD/NAD(P)-binding" evidence="8">
    <location>
        <begin position="5"/>
        <end position="320"/>
    </location>
</feature>
<dbReference type="Gene3D" id="3.50.50.60">
    <property type="entry name" value="FAD/NAD(P)-binding domain"/>
    <property type="match status" value="2"/>
</dbReference>
<dbReference type="NCBIfam" id="NF004992">
    <property type="entry name" value="PRK06370.1-4"/>
    <property type="match status" value="1"/>
</dbReference>
<evidence type="ECO:0000259" key="8">
    <source>
        <dbReference type="Pfam" id="PF07992"/>
    </source>
</evidence>
<dbReference type="Gene3D" id="3.30.390.30">
    <property type="match status" value="1"/>
</dbReference>
<keyword evidence="5" id="KW-0520">NAD</keyword>
<dbReference type="RefSeq" id="WP_188253262.1">
    <property type="nucleotide sequence ID" value="NZ_JABVCF010000002.1"/>
</dbReference>
<feature type="binding site" evidence="5">
    <location>
        <position position="200"/>
    </location>
    <ligand>
        <name>NAD(+)</name>
        <dbReference type="ChEBI" id="CHEBI:57540"/>
    </ligand>
</feature>
<name>A0A942I6U2_9HYPH</name>
<evidence type="ECO:0000313" key="10">
    <source>
        <dbReference type="Proteomes" id="UP000680348"/>
    </source>
</evidence>
<evidence type="ECO:0000259" key="7">
    <source>
        <dbReference type="Pfam" id="PF02852"/>
    </source>
</evidence>
<comment type="similarity">
    <text evidence="1">Belongs to the class-I pyridine nucleotide-disulfide oxidoreductase family.</text>
</comment>
<feature type="binding site" evidence="5">
    <location>
        <begin position="177"/>
        <end position="184"/>
    </location>
    <ligand>
        <name>NAD(+)</name>
        <dbReference type="ChEBI" id="CHEBI:57540"/>
    </ligand>
</feature>
<gene>
    <name evidence="9" type="ORF">KEU06_03495</name>
</gene>
<feature type="binding site" evidence="5">
    <location>
        <position position="267"/>
    </location>
    <ligand>
        <name>NAD(+)</name>
        <dbReference type="ChEBI" id="CHEBI:57540"/>
    </ligand>
</feature>
<proteinExistence type="inferred from homology"/>
<evidence type="ECO:0000313" key="9">
    <source>
        <dbReference type="EMBL" id="MBS3647690.1"/>
    </source>
</evidence>
<dbReference type="PANTHER" id="PTHR43014">
    <property type="entry name" value="MERCURIC REDUCTASE"/>
    <property type="match status" value="1"/>
</dbReference>
<dbReference type="PIRSF" id="PIRSF000350">
    <property type="entry name" value="Mercury_reductase_MerA"/>
    <property type="match status" value="1"/>
</dbReference>
<dbReference type="InterPro" id="IPR016156">
    <property type="entry name" value="FAD/NAD-linked_Rdtase_dimer_sf"/>
</dbReference>
<dbReference type="EMBL" id="JAGWCR010000002">
    <property type="protein sequence ID" value="MBS3647690.1"/>
    <property type="molecule type" value="Genomic_DNA"/>
</dbReference>
<evidence type="ECO:0000256" key="6">
    <source>
        <dbReference type="PIRSR" id="PIRSR000350-4"/>
    </source>
</evidence>
<dbReference type="PRINTS" id="PR00368">
    <property type="entry name" value="FADPNR"/>
</dbReference>
<dbReference type="InterPro" id="IPR036188">
    <property type="entry name" value="FAD/NAD-bd_sf"/>
</dbReference>
<dbReference type="Proteomes" id="UP000680348">
    <property type="component" value="Unassembled WGS sequence"/>
</dbReference>
<dbReference type="Pfam" id="PF07992">
    <property type="entry name" value="Pyr_redox_2"/>
    <property type="match status" value="1"/>
</dbReference>
<dbReference type="AlphaFoldDB" id="A0A942I6U2"/>
<dbReference type="PANTHER" id="PTHR43014:SF2">
    <property type="entry name" value="MERCURIC REDUCTASE"/>
    <property type="match status" value="1"/>
</dbReference>
<comment type="cofactor">
    <cofactor evidence="5">
        <name>FAD</name>
        <dbReference type="ChEBI" id="CHEBI:57692"/>
    </cofactor>
    <text evidence="5">Binds 1 FAD per subunit.</text>
</comment>
<evidence type="ECO:0000256" key="1">
    <source>
        <dbReference type="ARBA" id="ARBA00007532"/>
    </source>
</evidence>
<feature type="disulfide bond" description="Redox-active" evidence="6">
    <location>
        <begin position="42"/>
        <end position="47"/>
    </location>
</feature>
<dbReference type="SUPFAM" id="SSF55424">
    <property type="entry name" value="FAD/NAD-linked reductases, dimerisation (C-terminal) domain"/>
    <property type="match status" value="1"/>
</dbReference>
<dbReference type="PRINTS" id="PR00411">
    <property type="entry name" value="PNDRDTASEI"/>
</dbReference>
<evidence type="ECO:0000256" key="4">
    <source>
        <dbReference type="PIRSR" id="PIRSR000350-2"/>
    </source>
</evidence>
<comment type="caution">
    <text evidence="9">The sequence shown here is derived from an EMBL/GenBank/DDBJ whole genome shotgun (WGS) entry which is preliminary data.</text>
</comment>
<evidence type="ECO:0000256" key="3">
    <source>
        <dbReference type="ARBA" id="ARBA00022827"/>
    </source>
</evidence>
<dbReference type="Pfam" id="PF02852">
    <property type="entry name" value="Pyr_redox_dim"/>
    <property type="match status" value="1"/>
</dbReference>
<dbReference type="GO" id="GO:0003955">
    <property type="term" value="F:NAD(P)H dehydrogenase (quinone) activity"/>
    <property type="evidence" value="ECO:0007669"/>
    <property type="project" value="TreeGrafter"/>
</dbReference>
<feature type="domain" description="Pyridine nucleotide-disulphide oxidoreductase dimerisation" evidence="7">
    <location>
        <begin position="345"/>
        <end position="449"/>
    </location>
</feature>
<keyword evidence="5" id="KW-0547">Nucleotide-binding</keyword>
<protein>
    <submittedName>
        <fullName evidence="9">FAD-containing oxidoreductase</fullName>
    </submittedName>
</protein>
<reference evidence="9" key="1">
    <citation type="submission" date="2021-04" db="EMBL/GenBank/DDBJ databases">
        <title>Pseudaminobacter soli sp. nov., isolated from paddy soil contaminated by heavy metals.</title>
        <authorList>
            <person name="Zhang K."/>
        </authorList>
    </citation>
    <scope>NUCLEOTIDE SEQUENCE</scope>
    <source>
        <strain evidence="9">19-2017</strain>
    </source>
</reference>
<keyword evidence="2" id="KW-0285">Flavoprotein</keyword>
<accession>A0A942I6U2</accession>
<feature type="binding site" evidence="5">
    <location>
        <position position="51"/>
    </location>
    <ligand>
        <name>FAD</name>
        <dbReference type="ChEBI" id="CHEBI:57692"/>
    </ligand>
</feature>